<proteinExistence type="predicted"/>
<dbReference type="EMBL" id="UINC01163565">
    <property type="protein sequence ID" value="SVD63946.1"/>
    <property type="molecule type" value="Genomic_DNA"/>
</dbReference>
<evidence type="ECO:0000256" key="1">
    <source>
        <dbReference type="SAM" id="MobiDB-lite"/>
    </source>
</evidence>
<feature type="non-terminal residue" evidence="2">
    <location>
        <position position="1"/>
    </location>
</feature>
<gene>
    <name evidence="2" type="ORF">METZ01_LOCUS416800</name>
</gene>
<accession>A0A382WYD2</accession>
<name>A0A382WYD2_9ZZZZ</name>
<feature type="region of interest" description="Disordered" evidence="1">
    <location>
        <begin position="53"/>
        <end position="72"/>
    </location>
</feature>
<dbReference type="AlphaFoldDB" id="A0A382WYD2"/>
<organism evidence="2">
    <name type="scientific">marine metagenome</name>
    <dbReference type="NCBI Taxonomy" id="408172"/>
    <lineage>
        <taxon>unclassified sequences</taxon>
        <taxon>metagenomes</taxon>
        <taxon>ecological metagenomes</taxon>
    </lineage>
</organism>
<evidence type="ECO:0000313" key="2">
    <source>
        <dbReference type="EMBL" id="SVD63946.1"/>
    </source>
</evidence>
<reference evidence="2" key="1">
    <citation type="submission" date="2018-05" db="EMBL/GenBank/DDBJ databases">
        <authorList>
            <person name="Lanie J.A."/>
            <person name="Ng W.-L."/>
            <person name="Kazmierczak K.M."/>
            <person name="Andrzejewski T.M."/>
            <person name="Davidsen T.M."/>
            <person name="Wayne K.J."/>
            <person name="Tettelin H."/>
            <person name="Glass J.I."/>
            <person name="Rusch D."/>
            <person name="Podicherti R."/>
            <person name="Tsui H.-C.T."/>
            <person name="Winkler M.E."/>
        </authorList>
    </citation>
    <scope>NUCLEOTIDE SEQUENCE</scope>
</reference>
<sequence length="87" mass="8999">VDFHTDGLMNWFAGVADALEATVANGGGLPAEQAGDVEVAILEVEAATARAGKKAAGQRNRAAVGAIPHDVHHRAAPVRKMQQFAAE</sequence>
<feature type="compositionally biased region" description="Low complexity" evidence="1">
    <location>
        <begin position="53"/>
        <end position="63"/>
    </location>
</feature>
<protein>
    <submittedName>
        <fullName evidence="2">Uncharacterized protein</fullName>
    </submittedName>
</protein>